<dbReference type="PANTHER" id="PTHR47099:SF1">
    <property type="entry name" value="METHYLCOBAMIDE:COM METHYLTRANSFERASE MTBA"/>
    <property type="match status" value="1"/>
</dbReference>
<dbReference type="InterPro" id="IPR000257">
    <property type="entry name" value="Uroporphyrinogen_deCOase"/>
</dbReference>
<dbReference type="AlphaFoldDB" id="A0A140LA42"/>
<keyword evidence="2" id="KW-0456">Lyase</keyword>
<dbReference type="InterPro" id="IPR052024">
    <property type="entry name" value="Methanogen_methyltrans"/>
</dbReference>
<reference evidence="2 3" key="1">
    <citation type="submission" date="2015-12" db="EMBL/GenBank/DDBJ databases">
        <title>Draft genome sequnece of Fervidicola ferrireducens strain Y170.</title>
        <authorList>
            <person name="Patel B.K."/>
        </authorList>
    </citation>
    <scope>NUCLEOTIDE SEQUENCE [LARGE SCALE GENOMIC DNA]</scope>
    <source>
        <strain evidence="2 3">Y170</strain>
    </source>
</reference>
<dbReference type="Gene3D" id="3.20.20.210">
    <property type="match status" value="1"/>
</dbReference>
<evidence type="ECO:0000313" key="2">
    <source>
        <dbReference type="EMBL" id="KXG77417.1"/>
    </source>
</evidence>
<dbReference type="STRING" id="520764.AN618_11450"/>
<dbReference type="CDD" id="cd03465">
    <property type="entry name" value="URO-D_like"/>
    <property type="match status" value="1"/>
</dbReference>
<dbReference type="GO" id="GO:0004853">
    <property type="term" value="F:uroporphyrinogen decarboxylase activity"/>
    <property type="evidence" value="ECO:0007669"/>
    <property type="project" value="UniProtKB-EC"/>
</dbReference>
<dbReference type="GO" id="GO:0006779">
    <property type="term" value="P:porphyrin-containing compound biosynthetic process"/>
    <property type="evidence" value="ECO:0007669"/>
    <property type="project" value="InterPro"/>
</dbReference>
<dbReference type="OrthoDB" id="8452307at2"/>
<protein>
    <submittedName>
        <fullName evidence="2">Uroporphyrinogen decarboxylase</fullName>
        <ecNumber evidence="2">4.1.1.37</ecNumber>
    </submittedName>
</protein>
<sequence>MNGKQRVFKMLKGERIRACSVFATEFWALNRRGYSLKKFLEDPDGMLPLIVQEAQSIDSDIFFFLAGLTCLPMLALGARYEFPEKGAPYSETPIVRDPGDLEDLDLGKIAVDERVKKIWEVARKLSRILKDKVVAVNVRAPFTQAAQMVEPENFMRLLHKDEKYVFELIEKSTEIFMAYGLPFIENGVEMIYISDPTASGDLISRKHFEKYVLPTLKKVVSVIREKGVPVLLHICGDIGDRLDLIREIGPDIMSVDHKVDLQKAGEVLGEEICLAGNVDPSEVMEYGSMEEVERKAQECIEKAGNRKFLLLPGCEISPNTPIENIKTFLTVGHGA</sequence>
<evidence type="ECO:0000313" key="3">
    <source>
        <dbReference type="Proteomes" id="UP000070427"/>
    </source>
</evidence>
<dbReference type="Proteomes" id="UP000070427">
    <property type="component" value="Unassembled WGS sequence"/>
</dbReference>
<accession>A0A140LA42</accession>
<keyword evidence="3" id="KW-1185">Reference proteome</keyword>
<dbReference type="FunCoup" id="A0A140LA42">
    <property type="interactions" value="399"/>
</dbReference>
<dbReference type="SUPFAM" id="SSF51726">
    <property type="entry name" value="UROD/MetE-like"/>
    <property type="match status" value="1"/>
</dbReference>
<dbReference type="EC" id="4.1.1.37" evidence="2"/>
<dbReference type="PANTHER" id="PTHR47099">
    <property type="entry name" value="METHYLCOBAMIDE:COM METHYLTRANSFERASE MTBA"/>
    <property type="match status" value="1"/>
</dbReference>
<feature type="domain" description="Uroporphyrinogen decarboxylase (URO-D)" evidence="1">
    <location>
        <begin position="6"/>
        <end position="331"/>
    </location>
</feature>
<dbReference type="EMBL" id="LOED01000011">
    <property type="protein sequence ID" value="KXG77417.1"/>
    <property type="molecule type" value="Genomic_DNA"/>
</dbReference>
<dbReference type="InParanoid" id="A0A140LA42"/>
<gene>
    <name evidence="2" type="primary">hemE_6</name>
    <name evidence="2" type="ORF">AN618_11450</name>
</gene>
<comment type="caution">
    <text evidence="2">The sequence shown here is derived from an EMBL/GenBank/DDBJ whole genome shotgun (WGS) entry which is preliminary data.</text>
</comment>
<dbReference type="Pfam" id="PF01208">
    <property type="entry name" value="URO-D"/>
    <property type="match status" value="1"/>
</dbReference>
<dbReference type="InterPro" id="IPR038071">
    <property type="entry name" value="UROD/MetE-like_sf"/>
</dbReference>
<dbReference type="RefSeq" id="WP_066353043.1">
    <property type="nucleotide sequence ID" value="NZ_LOED01000011.1"/>
</dbReference>
<organism evidence="2 3">
    <name type="scientific">Fervidicola ferrireducens</name>
    <dbReference type="NCBI Taxonomy" id="520764"/>
    <lineage>
        <taxon>Bacteria</taxon>
        <taxon>Bacillati</taxon>
        <taxon>Bacillota</taxon>
        <taxon>Clostridia</taxon>
        <taxon>Thermosediminibacterales</taxon>
        <taxon>Thermosediminibacteraceae</taxon>
        <taxon>Fervidicola</taxon>
    </lineage>
</organism>
<name>A0A140LA42_9FIRM</name>
<proteinExistence type="predicted"/>
<evidence type="ECO:0000259" key="1">
    <source>
        <dbReference type="Pfam" id="PF01208"/>
    </source>
</evidence>